<reference evidence="9" key="1">
    <citation type="submission" date="2021-02" db="EMBL/GenBank/DDBJ databases">
        <authorList>
            <person name="Steward A R."/>
        </authorList>
    </citation>
    <scope>NUCLEOTIDE SEQUENCE</scope>
</reference>
<comment type="subcellular location">
    <subcellularLocation>
        <location evidence="1">Secreted</location>
        <location evidence="1">Extracellular space</location>
    </subcellularLocation>
</comment>
<dbReference type="InterPro" id="IPR051487">
    <property type="entry name" value="Ser/Thr_Proteases_Immune/Dev"/>
</dbReference>
<sequence length="231" mass="25349">MFLHFGILLLLSKGIFGEVDVSEAIDGDSRIIGGQDATPGMAKWRPNVVSIVVGSHQIKSGGQRYKVKKLMPHEQFSKATAKNDVGVIQVEGNIQFNDNVQPIELFTQTVPMGRKCLLTGWGTIDYKKNISPNNLQMLYFETINTNLCTQKLNKKAAYRAALPLNDGQLCGKRPNHKGTCQGDSGGPLVFEEGSKYTQVGIVSWGIPCGEDYPDVFASVPGNYAWIQSKIK</sequence>
<keyword evidence="5" id="KW-1015">Disulfide bond</keyword>
<evidence type="ECO:0000256" key="5">
    <source>
        <dbReference type="ARBA" id="ARBA00023157"/>
    </source>
</evidence>
<dbReference type="AlphaFoldDB" id="A0A821R646"/>
<proteinExistence type="inferred from homology"/>
<keyword evidence="4" id="KW-0720">Serine protease</keyword>
<keyword evidence="2" id="KW-0645">Protease</keyword>
<dbReference type="GO" id="GO:0006508">
    <property type="term" value="P:proteolysis"/>
    <property type="evidence" value="ECO:0007669"/>
    <property type="project" value="UniProtKB-KW"/>
</dbReference>
<evidence type="ECO:0000256" key="3">
    <source>
        <dbReference type="ARBA" id="ARBA00022801"/>
    </source>
</evidence>
<evidence type="ECO:0000256" key="4">
    <source>
        <dbReference type="ARBA" id="ARBA00022825"/>
    </source>
</evidence>
<dbReference type="PROSITE" id="PS00135">
    <property type="entry name" value="TRYPSIN_SER"/>
    <property type="match status" value="1"/>
</dbReference>
<dbReference type="InterPro" id="IPR001254">
    <property type="entry name" value="Trypsin_dom"/>
</dbReference>
<evidence type="ECO:0000259" key="8">
    <source>
        <dbReference type="PROSITE" id="PS50240"/>
    </source>
</evidence>
<dbReference type="EMBL" id="CAJOBZ010000012">
    <property type="protein sequence ID" value="CAF4836732.1"/>
    <property type="molecule type" value="Genomic_DNA"/>
</dbReference>
<dbReference type="PANTHER" id="PTHR24256">
    <property type="entry name" value="TRYPTASE-RELATED"/>
    <property type="match status" value="1"/>
</dbReference>
<dbReference type="OrthoDB" id="10051896at2759"/>
<dbReference type="InterPro" id="IPR009003">
    <property type="entry name" value="Peptidase_S1_PA"/>
</dbReference>
<evidence type="ECO:0000256" key="2">
    <source>
        <dbReference type="ARBA" id="ARBA00022670"/>
    </source>
</evidence>
<dbReference type="Gene3D" id="2.40.10.10">
    <property type="entry name" value="Trypsin-like serine proteases"/>
    <property type="match status" value="1"/>
</dbReference>
<feature type="signal peptide" evidence="7">
    <location>
        <begin position="1"/>
        <end position="17"/>
    </location>
</feature>
<dbReference type="SUPFAM" id="SSF50494">
    <property type="entry name" value="Trypsin-like serine proteases"/>
    <property type="match status" value="1"/>
</dbReference>
<dbReference type="Proteomes" id="UP000663880">
    <property type="component" value="Unassembled WGS sequence"/>
</dbReference>
<dbReference type="InterPro" id="IPR001314">
    <property type="entry name" value="Peptidase_S1A"/>
</dbReference>
<protein>
    <recommendedName>
        <fullName evidence="8">Peptidase S1 domain-containing protein</fullName>
    </recommendedName>
</protein>
<keyword evidence="3" id="KW-0378">Hydrolase</keyword>
<dbReference type="GO" id="GO:0004252">
    <property type="term" value="F:serine-type endopeptidase activity"/>
    <property type="evidence" value="ECO:0007669"/>
    <property type="project" value="InterPro"/>
</dbReference>
<keyword evidence="10" id="KW-1185">Reference proteome</keyword>
<dbReference type="GO" id="GO:0005576">
    <property type="term" value="C:extracellular region"/>
    <property type="evidence" value="ECO:0007669"/>
    <property type="project" value="UniProtKB-SubCell"/>
</dbReference>
<evidence type="ECO:0000256" key="7">
    <source>
        <dbReference type="SAM" id="SignalP"/>
    </source>
</evidence>
<accession>A0A821R646</accession>
<dbReference type="InterPro" id="IPR033116">
    <property type="entry name" value="TRYPSIN_SER"/>
</dbReference>
<feature type="chain" id="PRO_5032908617" description="Peptidase S1 domain-containing protein" evidence="7">
    <location>
        <begin position="18"/>
        <end position="231"/>
    </location>
</feature>
<evidence type="ECO:0000256" key="1">
    <source>
        <dbReference type="ARBA" id="ARBA00004239"/>
    </source>
</evidence>
<name>A0A821R646_9NEOP</name>
<dbReference type="CDD" id="cd00190">
    <property type="entry name" value="Tryp_SPc"/>
    <property type="match status" value="1"/>
</dbReference>
<organism evidence="9 10">
    <name type="scientific">Pieris macdunnoughi</name>
    <dbReference type="NCBI Taxonomy" id="345717"/>
    <lineage>
        <taxon>Eukaryota</taxon>
        <taxon>Metazoa</taxon>
        <taxon>Ecdysozoa</taxon>
        <taxon>Arthropoda</taxon>
        <taxon>Hexapoda</taxon>
        <taxon>Insecta</taxon>
        <taxon>Pterygota</taxon>
        <taxon>Neoptera</taxon>
        <taxon>Endopterygota</taxon>
        <taxon>Lepidoptera</taxon>
        <taxon>Glossata</taxon>
        <taxon>Ditrysia</taxon>
        <taxon>Papilionoidea</taxon>
        <taxon>Pieridae</taxon>
        <taxon>Pierinae</taxon>
        <taxon>Pieris</taxon>
    </lineage>
</organism>
<comment type="caution">
    <text evidence="9">The sequence shown here is derived from an EMBL/GenBank/DDBJ whole genome shotgun (WGS) entry which is preliminary data.</text>
</comment>
<dbReference type="PROSITE" id="PS50240">
    <property type="entry name" value="TRYPSIN_DOM"/>
    <property type="match status" value="1"/>
</dbReference>
<dbReference type="InterPro" id="IPR043504">
    <property type="entry name" value="Peptidase_S1_PA_chymotrypsin"/>
</dbReference>
<keyword evidence="7" id="KW-0732">Signal</keyword>
<dbReference type="PRINTS" id="PR00722">
    <property type="entry name" value="CHYMOTRYPSIN"/>
</dbReference>
<evidence type="ECO:0000313" key="10">
    <source>
        <dbReference type="Proteomes" id="UP000663880"/>
    </source>
</evidence>
<feature type="domain" description="Peptidase S1" evidence="8">
    <location>
        <begin position="49"/>
        <end position="231"/>
    </location>
</feature>
<dbReference type="SMART" id="SM00020">
    <property type="entry name" value="Tryp_SPc"/>
    <property type="match status" value="1"/>
</dbReference>
<evidence type="ECO:0000313" key="9">
    <source>
        <dbReference type="EMBL" id="CAF4836732.1"/>
    </source>
</evidence>
<gene>
    <name evidence="9" type="ORF">PMACD_LOCUS5748</name>
</gene>
<dbReference type="Pfam" id="PF00089">
    <property type="entry name" value="Trypsin"/>
    <property type="match status" value="1"/>
</dbReference>
<evidence type="ECO:0000256" key="6">
    <source>
        <dbReference type="ARBA" id="ARBA00024195"/>
    </source>
</evidence>
<comment type="similarity">
    <text evidence="6">Belongs to the peptidase S1 family. CLIP subfamily.</text>
</comment>
<dbReference type="FunFam" id="2.40.10.10:FF:000036">
    <property type="entry name" value="Trypsin beta"/>
    <property type="match status" value="1"/>
</dbReference>